<protein>
    <submittedName>
        <fullName evidence="2">Uncharacterized protein</fullName>
    </submittedName>
</protein>
<proteinExistence type="predicted"/>
<feature type="region of interest" description="Disordered" evidence="1">
    <location>
        <begin position="126"/>
        <end position="147"/>
    </location>
</feature>
<reference evidence="2" key="1">
    <citation type="submission" date="2021-01" db="EMBL/GenBank/DDBJ databases">
        <authorList>
            <consortium name="Genoscope - CEA"/>
            <person name="William W."/>
        </authorList>
    </citation>
    <scope>NUCLEOTIDE SEQUENCE</scope>
</reference>
<keyword evidence="3" id="KW-1185">Reference proteome</keyword>
<dbReference type="OrthoDB" id="10519061at2759"/>
<evidence type="ECO:0000313" key="3">
    <source>
        <dbReference type="Proteomes" id="UP000683925"/>
    </source>
</evidence>
<dbReference type="Proteomes" id="UP000683925">
    <property type="component" value="Unassembled WGS sequence"/>
</dbReference>
<comment type="caution">
    <text evidence="2">The sequence shown here is derived from an EMBL/GenBank/DDBJ whole genome shotgun (WGS) entry which is preliminary data.</text>
</comment>
<name>A0A8S1UZA1_PAROT</name>
<sequence>MGCVSIKSRLKKIHIDLRKMATQLSKYTKQIKELIKEIEILDDEGRFDEADLKELELQQLSKEKRTLLNEAKSRKKTVAALEQAMKNNKTLKEQNILKEQQIKEQKLKIKNLKGLKEKNDTIIKQKDEERDIQQNIQDQTEEENEDDYQEQLVVRKKDRKQIKNPNSDLNLNKDKVQRGQVAYPPLNAAYPFEQLTFDYSHNNQRIQQPQISQVQSVLQN</sequence>
<organism evidence="2 3">
    <name type="scientific">Paramecium octaurelia</name>
    <dbReference type="NCBI Taxonomy" id="43137"/>
    <lineage>
        <taxon>Eukaryota</taxon>
        <taxon>Sar</taxon>
        <taxon>Alveolata</taxon>
        <taxon>Ciliophora</taxon>
        <taxon>Intramacronucleata</taxon>
        <taxon>Oligohymenophorea</taxon>
        <taxon>Peniculida</taxon>
        <taxon>Parameciidae</taxon>
        <taxon>Paramecium</taxon>
    </lineage>
</organism>
<dbReference type="OMA" id="SHNNHRI"/>
<evidence type="ECO:0000256" key="1">
    <source>
        <dbReference type="SAM" id="MobiDB-lite"/>
    </source>
</evidence>
<evidence type="ECO:0000313" key="2">
    <source>
        <dbReference type="EMBL" id="CAD8168869.1"/>
    </source>
</evidence>
<dbReference type="EMBL" id="CAJJDP010000052">
    <property type="protein sequence ID" value="CAD8168869.1"/>
    <property type="molecule type" value="Genomic_DNA"/>
</dbReference>
<dbReference type="AlphaFoldDB" id="A0A8S1UZA1"/>
<gene>
    <name evidence="2" type="ORF">POCTA_138.1.T0520219</name>
</gene>
<accession>A0A8S1UZA1</accession>